<sequence>MATGLIPLADAKRSLGIVGTADDADIQRYIEAATPVIENITGPLIAGSKVHTLSGGSGVLVLSGPFSTVTSVVESGVTITDYLADGPAGIIYAGTTVSSRDFKSGVRNIVVTVNVGNAEIPPNVILAARELVRVWWQQGRQGNRPAWGNDVPDGADVPMGFAIPRRVVELLRPHARADGFA</sequence>
<dbReference type="EMBL" id="SOHH01000087">
    <property type="protein sequence ID" value="TFD74732.1"/>
    <property type="molecule type" value="Genomic_DNA"/>
</dbReference>
<dbReference type="AlphaFoldDB" id="A0A4R9B3H1"/>
<protein>
    <submittedName>
        <fullName evidence="1">Phage gp6-like head-tail connector protein</fullName>
    </submittedName>
</protein>
<name>A0A4R9B3H1_9MICO</name>
<dbReference type="Proteomes" id="UP000298313">
    <property type="component" value="Unassembled WGS sequence"/>
</dbReference>
<proteinExistence type="predicted"/>
<evidence type="ECO:0000313" key="1">
    <source>
        <dbReference type="EMBL" id="TFD74732.1"/>
    </source>
</evidence>
<keyword evidence="2" id="KW-1185">Reference proteome</keyword>
<dbReference type="CDD" id="cd08054">
    <property type="entry name" value="gp6"/>
    <property type="match status" value="1"/>
</dbReference>
<comment type="caution">
    <text evidence="1">The sequence shown here is derived from an EMBL/GenBank/DDBJ whole genome shotgun (WGS) entry which is preliminary data.</text>
</comment>
<dbReference type="OrthoDB" id="4940937at2"/>
<dbReference type="RefSeq" id="WP_134524375.1">
    <property type="nucleotide sequence ID" value="NZ_SOHH01000087.1"/>
</dbReference>
<gene>
    <name evidence="1" type="ORF">E3T48_12465</name>
</gene>
<reference evidence="1 2" key="1">
    <citation type="submission" date="2019-03" db="EMBL/GenBank/DDBJ databases">
        <title>Genomics of glacier-inhabiting Cryobacterium strains.</title>
        <authorList>
            <person name="Liu Q."/>
            <person name="Xin Y.-H."/>
        </authorList>
    </citation>
    <scope>NUCLEOTIDE SEQUENCE [LARGE SCALE GENOMIC DNA]</scope>
    <source>
        <strain evidence="1 2">Hh4</strain>
    </source>
</reference>
<accession>A0A4R9B3H1</accession>
<evidence type="ECO:0000313" key="2">
    <source>
        <dbReference type="Proteomes" id="UP000298313"/>
    </source>
</evidence>
<dbReference type="Gene3D" id="1.10.3230.30">
    <property type="entry name" value="Phage gp6-like head-tail connector protein"/>
    <property type="match status" value="1"/>
</dbReference>
<organism evidence="1 2">
    <name type="scientific">Cryobacterium fucosi</name>
    <dbReference type="NCBI Taxonomy" id="1259157"/>
    <lineage>
        <taxon>Bacteria</taxon>
        <taxon>Bacillati</taxon>
        <taxon>Actinomycetota</taxon>
        <taxon>Actinomycetes</taxon>
        <taxon>Micrococcales</taxon>
        <taxon>Microbacteriaceae</taxon>
        <taxon>Cryobacterium</taxon>
    </lineage>
</organism>